<dbReference type="Proteomes" id="UP001175228">
    <property type="component" value="Unassembled WGS sequence"/>
</dbReference>
<sequence>MILRSEQCPPDIVFRCDYNHQRDVAEKVFTVILEESHRWRTLELRSPSYFCERLKVVRGRTPCLEFLALHSWNTSQADRAELAEDIRSLFADAPCLRNITLHGTYGVGDFIFPHHITHLTTSIGDGSNLGIYQSLVECRLQIENGTSGISEISPPLHIFLPNVQRLLVPSPKCWRIFAYLLCMTLR</sequence>
<accession>A0AA39Q5D9</accession>
<gene>
    <name evidence="1" type="ORF">EDD18DRAFT_225279</name>
</gene>
<proteinExistence type="predicted"/>
<keyword evidence="2" id="KW-1185">Reference proteome</keyword>
<evidence type="ECO:0000313" key="1">
    <source>
        <dbReference type="EMBL" id="KAK0495950.1"/>
    </source>
</evidence>
<comment type="caution">
    <text evidence="1">The sequence shown here is derived from an EMBL/GenBank/DDBJ whole genome shotgun (WGS) entry which is preliminary data.</text>
</comment>
<protein>
    <submittedName>
        <fullName evidence="1">Uncharacterized protein</fullName>
    </submittedName>
</protein>
<dbReference type="EMBL" id="JAUEPU010000016">
    <property type="protein sequence ID" value="KAK0495950.1"/>
    <property type="molecule type" value="Genomic_DNA"/>
</dbReference>
<name>A0AA39Q5D9_9AGAR</name>
<evidence type="ECO:0000313" key="2">
    <source>
        <dbReference type="Proteomes" id="UP001175228"/>
    </source>
</evidence>
<organism evidence="1 2">
    <name type="scientific">Armillaria luteobubalina</name>
    <dbReference type="NCBI Taxonomy" id="153913"/>
    <lineage>
        <taxon>Eukaryota</taxon>
        <taxon>Fungi</taxon>
        <taxon>Dikarya</taxon>
        <taxon>Basidiomycota</taxon>
        <taxon>Agaricomycotina</taxon>
        <taxon>Agaricomycetes</taxon>
        <taxon>Agaricomycetidae</taxon>
        <taxon>Agaricales</taxon>
        <taxon>Marasmiineae</taxon>
        <taxon>Physalacriaceae</taxon>
        <taxon>Armillaria</taxon>
    </lineage>
</organism>
<reference evidence="1" key="1">
    <citation type="submission" date="2023-06" db="EMBL/GenBank/DDBJ databases">
        <authorList>
            <consortium name="Lawrence Berkeley National Laboratory"/>
            <person name="Ahrendt S."/>
            <person name="Sahu N."/>
            <person name="Indic B."/>
            <person name="Wong-Bajracharya J."/>
            <person name="Merenyi Z."/>
            <person name="Ke H.-M."/>
            <person name="Monk M."/>
            <person name="Kocsube S."/>
            <person name="Drula E."/>
            <person name="Lipzen A."/>
            <person name="Balint B."/>
            <person name="Henrissat B."/>
            <person name="Andreopoulos B."/>
            <person name="Martin F.M."/>
            <person name="Harder C.B."/>
            <person name="Rigling D."/>
            <person name="Ford K.L."/>
            <person name="Foster G.D."/>
            <person name="Pangilinan J."/>
            <person name="Papanicolaou A."/>
            <person name="Barry K."/>
            <person name="LaButti K."/>
            <person name="Viragh M."/>
            <person name="Koriabine M."/>
            <person name="Yan M."/>
            <person name="Riley R."/>
            <person name="Champramary S."/>
            <person name="Plett K.L."/>
            <person name="Tsai I.J."/>
            <person name="Slot J."/>
            <person name="Sipos G."/>
            <person name="Plett J."/>
            <person name="Nagy L.G."/>
            <person name="Grigoriev I.V."/>
        </authorList>
    </citation>
    <scope>NUCLEOTIDE SEQUENCE</scope>
    <source>
        <strain evidence="1">HWK02</strain>
    </source>
</reference>
<dbReference type="AlphaFoldDB" id="A0AA39Q5D9"/>